<evidence type="ECO:0000256" key="7">
    <source>
        <dbReference type="SAM" id="Phobius"/>
    </source>
</evidence>
<dbReference type="Proteomes" id="UP001521222">
    <property type="component" value="Unassembled WGS sequence"/>
</dbReference>
<dbReference type="InterPro" id="IPR049326">
    <property type="entry name" value="Rhodopsin_dom_fungi"/>
</dbReference>
<dbReference type="PANTHER" id="PTHR33048">
    <property type="entry name" value="PTH11-LIKE INTEGRAL MEMBRANE PROTEIN (AFU_ORTHOLOGUE AFUA_5G11245)"/>
    <property type="match status" value="1"/>
</dbReference>
<comment type="caution">
    <text evidence="9">The sequence shown here is derived from an EMBL/GenBank/DDBJ whole genome shotgun (WGS) entry which is preliminary data.</text>
</comment>
<evidence type="ECO:0000313" key="9">
    <source>
        <dbReference type="EMBL" id="KAL1607179.1"/>
    </source>
</evidence>
<keyword evidence="10" id="KW-1185">Reference proteome</keyword>
<evidence type="ECO:0000256" key="6">
    <source>
        <dbReference type="SAM" id="MobiDB-lite"/>
    </source>
</evidence>
<keyword evidence="2 7" id="KW-0812">Transmembrane</keyword>
<proteinExistence type="inferred from homology"/>
<reference evidence="9 10" key="1">
    <citation type="submission" date="2024-02" db="EMBL/GenBank/DDBJ databases">
        <title>De novo assembly and annotation of 12 fungi associated with fruit tree decline syndrome in Ontario, Canada.</title>
        <authorList>
            <person name="Sulman M."/>
            <person name="Ellouze W."/>
            <person name="Ilyukhin E."/>
        </authorList>
    </citation>
    <scope>NUCLEOTIDE SEQUENCE [LARGE SCALE GENOMIC DNA]</scope>
    <source>
        <strain evidence="9 10">M97-236</strain>
    </source>
</reference>
<feature type="compositionally biased region" description="Polar residues" evidence="6">
    <location>
        <begin position="109"/>
        <end position="125"/>
    </location>
</feature>
<evidence type="ECO:0000256" key="4">
    <source>
        <dbReference type="ARBA" id="ARBA00023136"/>
    </source>
</evidence>
<evidence type="ECO:0000256" key="2">
    <source>
        <dbReference type="ARBA" id="ARBA00022692"/>
    </source>
</evidence>
<organism evidence="9 10">
    <name type="scientific">Nothophoma quercina</name>
    <dbReference type="NCBI Taxonomy" id="749835"/>
    <lineage>
        <taxon>Eukaryota</taxon>
        <taxon>Fungi</taxon>
        <taxon>Dikarya</taxon>
        <taxon>Ascomycota</taxon>
        <taxon>Pezizomycotina</taxon>
        <taxon>Dothideomycetes</taxon>
        <taxon>Pleosporomycetidae</taxon>
        <taxon>Pleosporales</taxon>
        <taxon>Pleosporineae</taxon>
        <taxon>Didymellaceae</taxon>
        <taxon>Nothophoma</taxon>
    </lineage>
</organism>
<dbReference type="Pfam" id="PF20684">
    <property type="entry name" value="Fung_rhodopsin"/>
    <property type="match status" value="1"/>
</dbReference>
<feature type="compositionally biased region" description="Low complexity" evidence="6">
    <location>
        <begin position="143"/>
        <end position="157"/>
    </location>
</feature>
<evidence type="ECO:0000313" key="10">
    <source>
        <dbReference type="Proteomes" id="UP001521222"/>
    </source>
</evidence>
<name>A0ABR3RRW5_9PLEO</name>
<evidence type="ECO:0000256" key="5">
    <source>
        <dbReference type="ARBA" id="ARBA00038359"/>
    </source>
</evidence>
<evidence type="ECO:0000259" key="8">
    <source>
        <dbReference type="Pfam" id="PF20684"/>
    </source>
</evidence>
<feature type="region of interest" description="Disordered" evidence="6">
    <location>
        <begin position="140"/>
        <end position="167"/>
    </location>
</feature>
<protein>
    <recommendedName>
        <fullName evidence="8">Rhodopsin domain-containing protein</fullName>
    </recommendedName>
</protein>
<keyword evidence="4 7" id="KW-0472">Membrane</keyword>
<dbReference type="EMBL" id="JAKIXB020000007">
    <property type="protein sequence ID" value="KAL1607179.1"/>
    <property type="molecule type" value="Genomic_DNA"/>
</dbReference>
<feature type="region of interest" description="Disordered" evidence="6">
    <location>
        <begin position="96"/>
        <end position="126"/>
    </location>
</feature>
<feature type="domain" description="Rhodopsin" evidence="8">
    <location>
        <begin position="9"/>
        <end position="90"/>
    </location>
</feature>
<dbReference type="InterPro" id="IPR052337">
    <property type="entry name" value="SAT4-like"/>
</dbReference>
<gene>
    <name evidence="9" type="ORF">SLS59_002883</name>
</gene>
<evidence type="ECO:0000256" key="3">
    <source>
        <dbReference type="ARBA" id="ARBA00022989"/>
    </source>
</evidence>
<dbReference type="PANTHER" id="PTHR33048:SF123">
    <property type="entry name" value="INTEGRAL MEMBRANE PROTEIN"/>
    <property type="match status" value="1"/>
</dbReference>
<keyword evidence="3 7" id="KW-1133">Transmembrane helix</keyword>
<feature type="transmembrane region" description="Helical" evidence="7">
    <location>
        <begin position="65"/>
        <end position="85"/>
    </location>
</feature>
<comment type="similarity">
    <text evidence="5">Belongs to the SAT4 family.</text>
</comment>
<comment type="subcellular location">
    <subcellularLocation>
        <location evidence="1">Membrane</location>
        <topology evidence="1">Multi-pass membrane protein</topology>
    </subcellularLocation>
</comment>
<accession>A0ABR3RRW5</accession>
<evidence type="ECO:0000256" key="1">
    <source>
        <dbReference type="ARBA" id="ARBA00004141"/>
    </source>
</evidence>
<feature type="transmembrane region" description="Helical" evidence="7">
    <location>
        <begin position="30"/>
        <end position="53"/>
    </location>
</feature>
<sequence>MHSFTANENTVFILPFFIINCLKLRKRQKIALCGVFSLGLITIVISLARFIVYTVTDYNVDDASGNLWCTAEMSTATIVVSLPALKALIIRRSPNNSSYPRSTDGYMQHNASKQPISNHGNSRSVIQGGRISDDELELVFQGSRKPSPSPSRTTSSTGPQDAKDNVIVTTEWNVTTHAV</sequence>